<sequence>MVDRPQYEPPTKILADRRERPMAMIVMSASARESTTAPDIAGEDDTTEPMGEIKSDREQFRSTELGGVLVEPKEEADDDMDDAVCYHEGGDIFPEDIENNMAVLPEVEATTKEVTIDDIQRCRRVAPQFREKLSMLIKGLLSAKIITASTSPWAPPIVVIIKANGVDNRICIDYQVVNSLT</sequence>
<evidence type="ECO:0000256" key="1">
    <source>
        <dbReference type="SAM" id="MobiDB-lite"/>
    </source>
</evidence>
<gene>
    <name evidence="2" type="ORF">PHMEG_00038691</name>
</gene>
<evidence type="ECO:0000313" key="3">
    <source>
        <dbReference type="Proteomes" id="UP000198211"/>
    </source>
</evidence>
<dbReference type="Proteomes" id="UP000198211">
    <property type="component" value="Unassembled WGS sequence"/>
</dbReference>
<proteinExistence type="predicted"/>
<feature type="region of interest" description="Disordered" evidence="1">
    <location>
        <begin position="28"/>
        <end position="49"/>
    </location>
</feature>
<dbReference type="PANTHER" id="PTHR33064">
    <property type="entry name" value="POL PROTEIN"/>
    <property type="match status" value="1"/>
</dbReference>
<dbReference type="Gene3D" id="3.10.10.10">
    <property type="entry name" value="HIV Type 1 Reverse Transcriptase, subunit A, domain 1"/>
    <property type="match status" value="1"/>
</dbReference>
<dbReference type="STRING" id="4795.A0A225UHB8"/>
<dbReference type="PANTHER" id="PTHR33064:SF37">
    <property type="entry name" value="RIBONUCLEASE H"/>
    <property type="match status" value="1"/>
</dbReference>
<evidence type="ECO:0000313" key="2">
    <source>
        <dbReference type="EMBL" id="OWY92350.1"/>
    </source>
</evidence>
<dbReference type="InterPro" id="IPR051320">
    <property type="entry name" value="Viral_Replic_Matur_Polypro"/>
</dbReference>
<keyword evidence="2" id="KW-0695">RNA-directed DNA polymerase</keyword>
<feature type="non-terminal residue" evidence="2">
    <location>
        <position position="181"/>
    </location>
</feature>
<organism evidence="2 3">
    <name type="scientific">Phytophthora megakarya</name>
    <dbReference type="NCBI Taxonomy" id="4795"/>
    <lineage>
        <taxon>Eukaryota</taxon>
        <taxon>Sar</taxon>
        <taxon>Stramenopiles</taxon>
        <taxon>Oomycota</taxon>
        <taxon>Peronosporomycetes</taxon>
        <taxon>Peronosporales</taxon>
        <taxon>Peronosporaceae</taxon>
        <taxon>Phytophthora</taxon>
    </lineage>
</organism>
<accession>A0A225UHB8</accession>
<keyword evidence="3" id="KW-1185">Reference proteome</keyword>
<dbReference type="SUPFAM" id="SSF56672">
    <property type="entry name" value="DNA/RNA polymerases"/>
    <property type="match status" value="1"/>
</dbReference>
<reference evidence="3" key="1">
    <citation type="submission" date="2017-03" db="EMBL/GenBank/DDBJ databases">
        <title>Phytopthora megakarya and P. palmivora, two closely related causual agents of cacao black pod achieved similar genome size and gene model numbers by different mechanisms.</title>
        <authorList>
            <person name="Ali S."/>
            <person name="Shao J."/>
            <person name="Larry D.J."/>
            <person name="Kronmiller B."/>
            <person name="Shen D."/>
            <person name="Strem M.D."/>
            <person name="Melnick R.L."/>
            <person name="Guiltinan M.J."/>
            <person name="Tyler B.M."/>
            <person name="Meinhardt L.W."/>
            <person name="Bailey B.A."/>
        </authorList>
    </citation>
    <scope>NUCLEOTIDE SEQUENCE [LARGE SCALE GENOMIC DNA]</scope>
    <source>
        <strain evidence="3">zdho120</strain>
    </source>
</reference>
<dbReference type="InterPro" id="IPR043502">
    <property type="entry name" value="DNA/RNA_pol_sf"/>
</dbReference>
<dbReference type="EMBL" id="NBNE01018264">
    <property type="protein sequence ID" value="OWY92350.1"/>
    <property type="molecule type" value="Genomic_DNA"/>
</dbReference>
<keyword evidence="2" id="KW-0808">Transferase</keyword>
<dbReference type="GO" id="GO:0003964">
    <property type="term" value="F:RNA-directed DNA polymerase activity"/>
    <property type="evidence" value="ECO:0007669"/>
    <property type="project" value="UniProtKB-KW"/>
</dbReference>
<dbReference type="AlphaFoldDB" id="A0A225UHB8"/>
<keyword evidence="2" id="KW-0548">Nucleotidyltransferase</keyword>
<protein>
    <submittedName>
        <fullName evidence="2">Reverse transcriptase</fullName>
    </submittedName>
</protein>
<comment type="caution">
    <text evidence="2">The sequence shown here is derived from an EMBL/GenBank/DDBJ whole genome shotgun (WGS) entry which is preliminary data.</text>
</comment>
<dbReference type="OrthoDB" id="120907at2759"/>
<name>A0A225UHB8_9STRA</name>